<reference evidence="1 2" key="1">
    <citation type="submission" date="2021-02" db="EMBL/GenBank/DDBJ databases">
        <title>PHA producing bacteria isolated from coastal sediment in Guangdong, Shenzhen.</title>
        <authorList>
            <person name="Zheng W."/>
            <person name="Yu S."/>
            <person name="Huang Y."/>
        </authorList>
    </citation>
    <scope>NUCLEOTIDE SEQUENCE [LARGE SCALE GENOMIC DNA]</scope>
    <source>
        <strain evidence="1 2">TN21-5</strain>
    </source>
</reference>
<organism evidence="1 2">
    <name type="scientific">Marinobacter daepoensis</name>
    <dbReference type="NCBI Taxonomy" id="262077"/>
    <lineage>
        <taxon>Bacteria</taxon>
        <taxon>Pseudomonadati</taxon>
        <taxon>Pseudomonadota</taxon>
        <taxon>Gammaproteobacteria</taxon>
        <taxon>Pseudomonadales</taxon>
        <taxon>Marinobacteraceae</taxon>
        <taxon>Marinobacter</taxon>
    </lineage>
</organism>
<proteinExistence type="predicted"/>
<name>A0ABS3BDL5_9GAMM</name>
<dbReference type="Proteomes" id="UP000664344">
    <property type="component" value="Unassembled WGS sequence"/>
</dbReference>
<gene>
    <name evidence="1" type="ORF">JYP53_08435</name>
</gene>
<comment type="caution">
    <text evidence="1">The sequence shown here is derived from an EMBL/GenBank/DDBJ whole genome shotgun (WGS) entry which is preliminary data.</text>
</comment>
<keyword evidence="2" id="KW-1185">Reference proteome</keyword>
<dbReference type="EMBL" id="JAFKDB010000012">
    <property type="protein sequence ID" value="MBN7769924.1"/>
    <property type="molecule type" value="Genomic_DNA"/>
</dbReference>
<evidence type="ECO:0000313" key="2">
    <source>
        <dbReference type="Proteomes" id="UP000664344"/>
    </source>
</evidence>
<sequence>MKLKGDTRFPYPVLASFTDDYPAAKFSLEVEPVREVTETGEVEIRGELRPSEQFLDHALAEGMLECGLYITCEHTYFSEFLAISPGNWKVTVAGGNLRGVVTLRAIIYVAAETLSVPAGSIHEEFGEQDFPLRKYSLAGVSDEFEFEAGLDKLVPMESVFRLESTSSVENGLFRVGTDTQAIVIQVHPTLYNSLNQVRNSGHGRQILLSSLYLPCLIEVLDVASRDKCDHLRWYRAIESRCRQVGVDLDGKDLLRKAQLLLDCPVGKVHEAVEALS</sequence>
<accession>A0ABS3BDL5</accession>
<evidence type="ECO:0000313" key="1">
    <source>
        <dbReference type="EMBL" id="MBN7769924.1"/>
    </source>
</evidence>
<protein>
    <submittedName>
        <fullName evidence="1">Uncharacterized protein</fullName>
    </submittedName>
</protein>
<dbReference type="RefSeq" id="WP_206557304.1">
    <property type="nucleotide sequence ID" value="NZ_JAFKDB010000012.1"/>
</dbReference>